<keyword evidence="7" id="KW-0472">Membrane</keyword>
<feature type="transmembrane region" description="Helical" evidence="7">
    <location>
        <begin position="822"/>
        <end position="844"/>
    </location>
</feature>
<evidence type="ECO:0000256" key="5">
    <source>
        <dbReference type="ARBA" id="ARBA00042988"/>
    </source>
</evidence>
<comment type="subcellular location">
    <subcellularLocation>
        <location evidence="1">Membrane</location>
        <topology evidence="1">Multi-pass membrane protein</topology>
    </subcellularLocation>
</comment>
<dbReference type="InterPro" id="IPR036291">
    <property type="entry name" value="NAD(P)-bd_dom_sf"/>
</dbReference>
<dbReference type="EMBL" id="LT635760">
    <property type="protein sequence ID" value="SGZ55183.1"/>
    <property type="molecule type" value="Genomic_DNA"/>
</dbReference>
<dbReference type="Pfam" id="PF07690">
    <property type="entry name" value="MFS_1"/>
    <property type="match status" value="1"/>
</dbReference>
<dbReference type="EC" id="1.1.1.179" evidence="4"/>
<organism evidence="9 10">
    <name type="scientific">Sungouiella intermedia</name>
    <dbReference type="NCBI Taxonomy" id="45354"/>
    <lineage>
        <taxon>Eukaryota</taxon>
        <taxon>Fungi</taxon>
        <taxon>Dikarya</taxon>
        <taxon>Ascomycota</taxon>
        <taxon>Saccharomycotina</taxon>
        <taxon>Pichiomycetes</taxon>
        <taxon>Metschnikowiaceae</taxon>
        <taxon>Sungouiella</taxon>
    </lineage>
</organism>
<evidence type="ECO:0000256" key="3">
    <source>
        <dbReference type="ARBA" id="ARBA00023002"/>
    </source>
</evidence>
<dbReference type="InterPro" id="IPR055170">
    <property type="entry name" value="GFO_IDH_MocA-like_dom"/>
</dbReference>
<name>A0A1L0BV03_9ASCO</name>
<evidence type="ECO:0000313" key="10">
    <source>
        <dbReference type="Proteomes" id="UP000182334"/>
    </source>
</evidence>
<keyword evidence="10" id="KW-1185">Reference proteome</keyword>
<feature type="domain" description="Major facilitator superfamily (MFS) profile" evidence="8">
    <location>
        <begin position="447"/>
        <end position="852"/>
    </location>
</feature>
<dbReference type="CDD" id="cd17352">
    <property type="entry name" value="MFS_MCT_SLC16"/>
    <property type="match status" value="1"/>
</dbReference>
<dbReference type="Pfam" id="PF01408">
    <property type="entry name" value="GFO_IDH_MocA"/>
    <property type="match status" value="1"/>
</dbReference>
<gene>
    <name evidence="9" type="ORF">SAMEA4029010_CIC11G00000000493</name>
</gene>
<dbReference type="SUPFAM" id="SSF55347">
    <property type="entry name" value="Glyceraldehyde-3-phosphate dehydrogenase-like, C-terminal domain"/>
    <property type="match status" value="1"/>
</dbReference>
<feature type="transmembrane region" description="Helical" evidence="7">
    <location>
        <begin position="723"/>
        <end position="741"/>
    </location>
</feature>
<evidence type="ECO:0000259" key="8">
    <source>
        <dbReference type="PROSITE" id="PS50850"/>
    </source>
</evidence>
<feature type="transmembrane region" description="Helical" evidence="7">
    <location>
        <begin position="518"/>
        <end position="534"/>
    </location>
</feature>
<dbReference type="PANTHER" id="PTHR22604:SF105">
    <property type="entry name" value="TRANS-1,2-DIHYDROBENZENE-1,2-DIOL DEHYDROGENASE"/>
    <property type="match status" value="1"/>
</dbReference>
<dbReference type="AlphaFoldDB" id="A0A1L0BV03"/>
<comment type="similarity">
    <text evidence="2">Belongs to the Gfo/Idh/MocA family.</text>
</comment>
<feature type="transmembrane region" description="Helical" evidence="7">
    <location>
        <begin position="574"/>
        <end position="594"/>
    </location>
</feature>
<protein>
    <recommendedName>
        <fullName evidence="4">D-xylose 1-dehydrogenase (NADP(+), D-xylono-1,5-lactone-forming)</fullName>
        <ecNumber evidence="4">1.1.1.179</ecNumber>
    </recommendedName>
    <alternativeName>
        <fullName evidence="5">D-xylose-NADP dehydrogenase</fullName>
    </alternativeName>
</protein>
<feature type="transmembrane region" description="Helical" evidence="7">
    <location>
        <begin position="658"/>
        <end position="682"/>
    </location>
</feature>
<dbReference type="SUPFAM" id="SSF103473">
    <property type="entry name" value="MFS general substrate transporter"/>
    <property type="match status" value="1"/>
</dbReference>
<dbReference type="OrthoDB" id="6509908at2759"/>
<feature type="transmembrane region" description="Helical" evidence="7">
    <location>
        <begin position="790"/>
        <end position="810"/>
    </location>
</feature>
<proteinExistence type="inferred from homology"/>
<dbReference type="GO" id="GO:0000166">
    <property type="term" value="F:nucleotide binding"/>
    <property type="evidence" value="ECO:0007669"/>
    <property type="project" value="InterPro"/>
</dbReference>
<dbReference type="GO" id="GO:0022857">
    <property type="term" value="F:transmembrane transporter activity"/>
    <property type="evidence" value="ECO:0007669"/>
    <property type="project" value="InterPro"/>
</dbReference>
<dbReference type="GO" id="GO:0047837">
    <property type="term" value="F:D-xylose 1-dehydrogenase (NADP+) activity"/>
    <property type="evidence" value="ECO:0007669"/>
    <property type="project" value="UniProtKB-EC"/>
</dbReference>
<dbReference type="Gene3D" id="3.40.50.720">
    <property type="entry name" value="NAD(P)-binding Rossmann-like Domain"/>
    <property type="match status" value="1"/>
</dbReference>
<evidence type="ECO:0000256" key="1">
    <source>
        <dbReference type="ARBA" id="ARBA00004141"/>
    </source>
</evidence>
<dbReference type="InterPro" id="IPR000683">
    <property type="entry name" value="Gfo/Idh/MocA-like_OxRdtase_N"/>
</dbReference>
<dbReference type="SUPFAM" id="SSF51735">
    <property type="entry name" value="NAD(P)-binding Rossmann-fold domains"/>
    <property type="match status" value="1"/>
</dbReference>
<dbReference type="Proteomes" id="UP000182334">
    <property type="component" value="Chromosome V"/>
</dbReference>
<dbReference type="InterPro" id="IPR020846">
    <property type="entry name" value="MFS_dom"/>
</dbReference>
<dbReference type="Gene3D" id="3.30.360.10">
    <property type="entry name" value="Dihydrodipicolinate Reductase, domain 2"/>
    <property type="match status" value="1"/>
</dbReference>
<accession>A0A1L0BV03</accession>
<dbReference type="PROSITE" id="PS50850">
    <property type="entry name" value="MFS"/>
    <property type="match status" value="1"/>
</dbReference>
<dbReference type="GO" id="GO:0016020">
    <property type="term" value="C:membrane"/>
    <property type="evidence" value="ECO:0007669"/>
    <property type="project" value="UniProtKB-SubCell"/>
</dbReference>
<evidence type="ECO:0000256" key="7">
    <source>
        <dbReference type="SAM" id="Phobius"/>
    </source>
</evidence>
<evidence type="ECO:0000256" key="4">
    <source>
        <dbReference type="ARBA" id="ARBA00038984"/>
    </source>
</evidence>
<feature type="transmembrane region" description="Helical" evidence="7">
    <location>
        <begin position="489"/>
        <end position="511"/>
    </location>
</feature>
<dbReference type="InterPro" id="IPR036259">
    <property type="entry name" value="MFS_trans_sf"/>
</dbReference>
<feature type="transmembrane region" description="Helical" evidence="7">
    <location>
        <begin position="753"/>
        <end position="770"/>
    </location>
</feature>
<dbReference type="Pfam" id="PF22725">
    <property type="entry name" value="GFO_IDH_MocA_C3"/>
    <property type="match status" value="1"/>
</dbReference>
<dbReference type="PANTHER" id="PTHR22604">
    <property type="entry name" value="OXIDOREDUCTASES"/>
    <property type="match status" value="1"/>
</dbReference>
<reference evidence="9 10" key="1">
    <citation type="submission" date="2016-10" db="EMBL/GenBank/DDBJ databases">
        <authorList>
            <person name="de Groot N.N."/>
        </authorList>
    </citation>
    <scope>NUCLEOTIDE SEQUENCE [LARGE SCALE GENOMIC DNA]</scope>
    <source>
        <strain evidence="9 10">CBS 141442</strain>
    </source>
</reference>
<sequence length="852" mass="93685">MSTLRWGIIGTGWVSEKFSTDLIKFSPFNETGITHVVTAVGSSSVEKANKFVEGTLEPLIQSIGIEHPPITASTYDDVYINPDVDIVYVGSPHVNHLENTLKAFEGGKHVLCEKPVTVTAKQAKKIVDTAKEKDLFFMEALWVRFFPANRSLIDLLYGPQKVLGDIKKVTAKYTYVLTDKFNITPEHRLVNKKLAGGAMLDIGVYPLTYLRMYLNPELDPITDWKITQSEIVLDSMTGKDEDKVDYSVKAWFELPKYGQEAEIEAGYYGGTLDYEHCVIEGTKGVAKIRNAGFPGTWEYTIETDGDKKVTKFNNSVPNTLGFYFQAAAVGQAIAKGEKQTVIAPWSDSIAEMTIADKIRHDNNFFYQEDYETKFINVGEGMESTRTGTIDLELGERCKAEIGTTNLEKVKLKHESSVRITSQALQESSSEESQLDQVDVYIPDGGAKAWINLAGTFVGLTGCMGIVNSNGAVEEYISHNVLPNTSQSTIGWIFSLFNFFMFGFILFVGPIFESYGSRICMAIGIGSFTMGYMGFSSSSKMYQFLLSSASSGFGLSFMFGSSVGIVGQYFRRRRALCLGIVFSGGAIGGILFPIIMRTLFPKIGFRWTIRVVGFIIIACFVIEAILTVDRNDVINPDAKSQSFYQKTLGKIKLGAFKEFTFSTLVISMMLTGFTFLLTLTYVISYAVAAGYTYHEATNLVVVMNATSIVGRSCGGYLADKFGRFNMFLAVNTTCTFCFLVLWLPHPIAHSFKGLMAFSAIYGMALGSNLPLGPSTVGQISKTSEFTSRYGTSSMCNSFIHLIGVPIGGAIIGQGKNLKGYDNMVIFIACLSIVGWGAAAASRYSLAGFAWKRV</sequence>
<dbReference type="InterPro" id="IPR011701">
    <property type="entry name" value="MFS"/>
</dbReference>
<comment type="catalytic activity">
    <reaction evidence="6">
        <text>D-xylose + NADP(+) = D-xylono-1,5-lactone + NADPH + H(+)</text>
        <dbReference type="Rhea" id="RHEA:22000"/>
        <dbReference type="ChEBI" id="CHEBI:15378"/>
        <dbReference type="ChEBI" id="CHEBI:15867"/>
        <dbReference type="ChEBI" id="CHEBI:53455"/>
        <dbReference type="ChEBI" id="CHEBI:57783"/>
        <dbReference type="ChEBI" id="CHEBI:58349"/>
        <dbReference type="EC" id="1.1.1.179"/>
    </reaction>
</comment>
<keyword evidence="7" id="KW-1133">Transmembrane helix</keyword>
<evidence type="ECO:0000256" key="6">
    <source>
        <dbReference type="ARBA" id="ARBA00049233"/>
    </source>
</evidence>
<evidence type="ECO:0000313" key="9">
    <source>
        <dbReference type="EMBL" id="SGZ55183.1"/>
    </source>
</evidence>
<feature type="transmembrane region" description="Helical" evidence="7">
    <location>
        <begin position="540"/>
        <end position="562"/>
    </location>
</feature>
<evidence type="ECO:0000256" key="2">
    <source>
        <dbReference type="ARBA" id="ARBA00010928"/>
    </source>
</evidence>
<feature type="transmembrane region" description="Helical" evidence="7">
    <location>
        <begin position="606"/>
        <end position="625"/>
    </location>
</feature>
<dbReference type="InterPro" id="IPR050984">
    <property type="entry name" value="Gfo/Idh/MocA_domain"/>
</dbReference>
<dbReference type="Gene3D" id="1.20.1250.20">
    <property type="entry name" value="MFS general substrate transporter like domains"/>
    <property type="match status" value="2"/>
</dbReference>
<keyword evidence="3" id="KW-0560">Oxidoreductase</keyword>
<keyword evidence="7" id="KW-0812">Transmembrane</keyword>